<evidence type="ECO:0000313" key="2">
    <source>
        <dbReference type="Proteomes" id="UP001055439"/>
    </source>
</evidence>
<proteinExistence type="predicted"/>
<protein>
    <submittedName>
        <fullName evidence="1">Uncharacterized protein</fullName>
    </submittedName>
</protein>
<sequence>MMLKTFEWSTSVTNTLLMTILQSNKAAPLVRLQPKKAEVSQLDVALKTTCPLEAFRSDDVPILTQIGYARAQVPSFFVTFFPLSSLPPSLLSYLAANPPSLLWSYALAQLAKRTS</sequence>
<organism evidence="1 2">
    <name type="scientific">Musa troglodytarum</name>
    <name type="common">fe'i banana</name>
    <dbReference type="NCBI Taxonomy" id="320322"/>
    <lineage>
        <taxon>Eukaryota</taxon>
        <taxon>Viridiplantae</taxon>
        <taxon>Streptophyta</taxon>
        <taxon>Embryophyta</taxon>
        <taxon>Tracheophyta</taxon>
        <taxon>Spermatophyta</taxon>
        <taxon>Magnoliopsida</taxon>
        <taxon>Liliopsida</taxon>
        <taxon>Zingiberales</taxon>
        <taxon>Musaceae</taxon>
        <taxon>Musa</taxon>
    </lineage>
</organism>
<evidence type="ECO:0000313" key="1">
    <source>
        <dbReference type="EMBL" id="URD90785.1"/>
    </source>
</evidence>
<dbReference type="Proteomes" id="UP001055439">
    <property type="component" value="Chromosome 2"/>
</dbReference>
<reference evidence="1" key="1">
    <citation type="submission" date="2022-05" db="EMBL/GenBank/DDBJ databases">
        <title>The Musa troglodytarum L. genome provides insights into the mechanism of non-climacteric behaviour and enrichment of carotenoids.</title>
        <authorList>
            <person name="Wang J."/>
        </authorList>
    </citation>
    <scope>NUCLEOTIDE SEQUENCE</scope>
    <source>
        <tissue evidence="1">Leaf</tissue>
    </source>
</reference>
<gene>
    <name evidence="1" type="ORF">MUK42_18938</name>
</gene>
<name>A0A9E7F8T9_9LILI</name>
<keyword evidence="2" id="KW-1185">Reference proteome</keyword>
<dbReference type="AlphaFoldDB" id="A0A9E7F8T9"/>
<dbReference type="EMBL" id="CP097504">
    <property type="protein sequence ID" value="URD90785.1"/>
    <property type="molecule type" value="Genomic_DNA"/>
</dbReference>
<accession>A0A9E7F8T9</accession>